<evidence type="ECO:0000313" key="2">
    <source>
        <dbReference type="Proteomes" id="UP001219568"/>
    </source>
</evidence>
<organism evidence="1 2">
    <name type="scientific">Penicillium canescens</name>
    <dbReference type="NCBI Taxonomy" id="5083"/>
    <lineage>
        <taxon>Eukaryota</taxon>
        <taxon>Fungi</taxon>
        <taxon>Dikarya</taxon>
        <taxon>Ascomycota</taxon>
        <taxon>Pezizomycotina</taxon>
        <taxon>Eurotiomycetes</taxon>
        <taxon>Eurotiomycetidae</taxon>
        <taxon>Eurotiales</taxon>
        <taxon>Aspergillaceae</taxon>
        <taxon>Penicillium</taxon>
    </lineage>
</organism>
<keyword evidence="2" id="KW-1185">Reference proteome</keyword>
<comment type="caution">
    <text evidence="1">The sequence shown here is derived from an EMBL/GenBank/DDBJ whole genome shotgun (WGS) entry which is preliminary data.</text>
</comment>
<reference evidence="1" key="1">
    <citation type="journal article" date="2023" name="IMA Fungus">
        <title>Comparative genomic study of the Penicillium genus elucidates a diverse pangenome and 15 lateral gene transfer events.</title>
        <authorList>
            <person name="Petersen C."/>
            <person name="Sorensen T."/>
            <person name="Nielsen M.R."/>
            <person name="Sondergaard T.E."/>
            <person name="Sorensen J.L."/>
            <person name="Fitzpatrick D.A."/>
            <person name="Frisvad J.C."/>
            <person name="Nielsen K.L."/>
        </authorList>
    </citation>
    <scope>NUCLEOTIDE SEQUENCE</scope>
    <source>
        <strain evidence="1">IBT 15450</strain>
    </source>
</reference>
<protein>
    <submittedName>
        <fullName evidence="1">Uncharacterized protein</fullName>
    </submittedName>
</protein>
<evidence type="ECO:0000313" key="1">
    <source>
        <dbReference type="EMBL" id="KAJ6038833.1"/>
    </source>
</evidence>
<name>A0AAD6IAY2_PENCN</name>
<sequence length="66" mass="7364">MLITAEKAKEATMRETGDCIEEGPCFHALLEQLDMDKLPFVLTVPGEKNMPLGENFDALLIVSIWV</sequence>
<dbReference type="EMBL" id="JAQJZL010000008">
    <property type="protein sequence ID" value="KAJ6038833.1"/>
    <property type="molecule type" value="Genomic_DNA"/>
</dbReference>
<dbReference type="Proteomes" id="UP001219568">
    <property type="component" value="Unassembled WGS sequence"/>
</dbReference>
<gene>
    <name evidence="1" type="ORF">N7460_007550</name>
</gene>
<accession>A0AAD6IAY2</accession>
<proteinExistence type="predicted"/>
<reference evidence="1" key="2">
    <citation type="submission" date="2023-01" db="EMBL/GenBank/DDBJ databases">
        <authorList>
            <person name="Petersen C."/>
        </authorList>
    </citation>
    <scope>NUCLEOTIDE SEQUENCE</scope>
    <source>
        <strain evidence="1">IBT 15450</strain>
    </source>
</reference>
<dbReference type="AlphaFoldDB" id="A0AAD6IAY2"/>